<dbReference type="EMBL" id="JABENB010000001">
    <property type="protein sequence ID" value="NNG38719.1"/>
    <property type="molecule type" value="Genomic_DNA"/>
</dbReference>
<feature type="transmembrane region" description="Helical" evidence="7">
    <location>
        <begin position="20"/>
        <end position="44"/>
    </location>
</feature>
<dbReference type="InterPro" id="IPR036259">
    <property type="entry name" value="MFS_trans_sf"/>
</dbReference>
<evidence type="ECO:0000256" key="5">
    <source>
        <dbReference type="ARBA" id="ARBA00022989"/>
    </source>
</evidence>
<accession>A0A849AE53</accession>
<keyword evidence="4 7" id="KW-0812">Transmembrane</keyword>
<reference evidence="8 9" key="1">
    <citation type="submission" date="2020-05" db="EMBL/GenBank/DDBJ databases">
        <title>Flexivirga sp. ID2601S isolated from air conditioner.</title>
        <authorList>
            <person name="Kim D.H."/>
        </authorList>
    </citation>
    <scope>NUCLEOTIDE SEQUENCE [LARGE SCALE GENOMIC DNA]</scope>
    <source>
        <strain evidence="8 9">ID2601S</strain>
    </source>
</reference>
<organism evidence="8 9">
    <name type="scientific">Flexivirga aerilata</name>
    <dbReference type="NCBI Taxonomy" id="1656889"/>
    <lineage>
        <taxon>Bacteria</taxon>
        <taxon>Bacillati</taxon>
        <taxon>Actinomycetota</taxon>
        <taxon>Actinomycetes</taxon>
        <taxon>Micrococcales</taxon>
        <taxon>Dermacoccaceae</taxon>
        <taxon>Flexivirga</taxon>
    </lineage>
</organism>
<dbReference type="Pfam" id="PF05977">
    <property type="entry name" value="MFS_3"/>
    <property type="match status" value="1"/>
</dbReference>
<proteinExistence type="predicted"/>
<dbReference type="Proteomes" id="UP000557772">
    <property type="component" value="Unassembled WGS sequence"/>
</dbReference>
<comment type="subcellular location">
    <subcellularLocation>
        <location evidence="1">Cell membrane</location>
        <topology evidence="1">Multi-pass membrane protein</topology>
    </subcellularLocation>
</comment>
<evidence type="ECO:0000256" key="6">
    <source>
        <dbReference type="ARBA" id="ARBA00023136"/>
    </source>
</evidence>
<evidence type="ECO:0000256" key="3">
    <source>
        <dbReference type="ARBA" id="ARBA00022475"/>
    </source>
</evidence>
<name>A0A849AE53_9MICO</name>
<evidence type="ECO:0000256" key="1">
    <source>
        <dbReference type="ARBA" id="ARBA00004651"/>
    </source>
</evidence>
<dbReference type="PANTHER" id="PTHR23513">
    <property type="entry name" value="INTEGRAL MEMBRANE EFFLUX PROTEIN-RELATED"/>
    <property type="match status" value="1"/>
</dbReference>
<keyword evidence="2" id="KW-0813">Transport</keyword>
<dbReference type="SUPFAM" id="SSF103473">
    <property type="entry name" value="MFS general substrate transporter"/>
    <property type="match status" value="1"/>
</dbReference>
<feature type="transmembrane region" description="Helical" evidence="7">
    <location>
        <begin position="258"/>
        <end position="278"/>
    </location>
</feature>
<dbReference type="CDD" id="cd06173">
    <property type="entry name" value="MFS_MefA_like"/>
    <property type="match status" value="1"/>
</dbReference>
<dbReference type="InterPro" id="IPR010290">
    <property type="entry name" value="TM_effector"/>
</dbReference>
<sequence>MTGLRASLNVLQERNFRWFFVSRSINMLGSMMTPVTLAFAVLHIDNSAESLGLVLAAQMGANILFLLFGGVIADRLPRRAVMQGCYLAMAAIQATMAVSLATGWASVASMMVLGALSGGVTAFSMPAQQGLIPQLVDREQLQQADSLMSFVRNGGTFVGPVVGTMLVVTAGPALAIGIDAATFLVASALLAKVELPSVIRRGTPMLTELREGWSEFTSRTWLWVIVAAFGVLNAIHIGAWVVVGPVVAKNDPDLGIRGWGLVVGAEAVGMLVMSVILLHWRLQHPLRAGMAGMAFFAIPLLMLGIRPATLPMMAVAFVSGMGTQTFSTGWTVAMMERIPSEVLSRVSSYDMLGSFVALPIGTLAFGWLADNVDVRTLLLVAGAAYATLALATLLVPQVWGLRRQGDEPESSTLRQDLTKKA</sequence>
<feature type="transmembrane region" description="Helical" evidence="7">
    <location>
        <begin position="165"/>
        <end position="191"/>
    </location>
</feature>
<dbReference type="Gene3D" id="1.20.1250.20">
    <property type="entry name" value="MFS general substrate transporter like domains"/>
    <property type="match status" value="1"/>
</dbReference>
<protein>
    <submittedName>
        <fullName evidence="8">MFS transporter</fullName>
    </submittedName>
</protein>
<evidence type="ECO:0000256" key="2">
    <source>
        <dbReference type="ARBA" id="ARBA00022448"/>
    </source>
</evidence>
<feature type="transmembrane region" description="Helical" evidence="7">
    <location>
        <begin position="290"/>
        <end position="308"/>
    </location>
</feature>
<feature type="transmembrane region" description="Helical" evidence="7">
    <location>
        <begin position="374"/>
        <end position="395"/>
    </location>
</feature>
<keyword evidence="3" id="KW-1003">Cell membrane</keyword>
<feature type="transmembrane region" description="Helical" evidence="7">
    <location>
        <begin position="85"/>
        <end position="107"/>
    </location>
</feature>
<evidence type="ECO:0000313" key="8">
    <source>
        <dbReference type="EMBL" id="NNG38719.1"/>
    </source>
</evidence>
<keyword evidence="6 7" id="KW-0472">Membrane</keyword>
<dbReference type="GO" id="GO:0005886">
    <property type="term" value="C:plasma membrane"/>
    <property type="evidence" value="ECO:0007669"/>
    <property type="project" value="UniProtKB-SubCell"/>
</dbReference>
<comment type="caution">
    <text evidence="8">The sequence shown here is derived from an EMBL/GenBank/DDBJ whole genome shotgun (WGS) entry which is preliminary data.</text>
</comment>
<dbReference type="PANTHER" id="PTHR23513:SF11">
    <property type="entry name" value="STAPHYLOFERRIN A TRANSPORTER"/>
    <property type="match status" value="1"/>
</dbReference>
<feature type="transmembrane region" description="Helical" evidence="7">
    <location>
        <begin position="347"/>
        <end position="368"/>
    </location>
</feature>
<dbReference type="RefSeq" id="WP_171152801.1">
    <property type="nucleotide sequence ID" value="NZ_JABENB010000001.1"/>
</dbReference>
<feature type="transmembrane region" description="Helical" evidence="7">
    <location>
        <begin position="220"/>
        <end position="243"/>
    </location>
</feature>
<dbReference type="AlphaFoldDB" id="A0A849AE53"/>
<keyword evidence="9" id="KW-1185">Reference proteome</keyword>
<evidence type="ECO:0000256" key="7">
    <source>
        <dbReference type="SAM" id="Phobius"/>
    </source>
</evidence>
<keyword evidence="5 7" id="KW-1133">Transmembrane helix</keyword>
<evidence type="ECO:0000313" key="9">
    <source>
        <dbReference type="Proteomes" id="UP000557772"/>
    </source>
</evidence>
<feature type="transmembrane region" description="Helical" evidence="7">
    <location>
        <begin position="50"/>
        <end position="73"/>
    </location>
</feature>
<gene>
    <name evidence="8" type="ORF">HJ588_05450</name>
</gene>
<evidence type="ECO:0000256" key="4">
    <source>
        <dbReference type="ARBA" id="ARBA00022692"/>
    </source>
</evidence>